<dbReference type="SUPFAM" id="SSF52047">
    <property type="entry name" value="RNI-like"/>
    <property type="match status" value="1"/>
</dbReference>
<dbReference type="PANTHER" id="PTHR45690:SF19">
    <property type="entry name" value="NACHT, LRR AND PYD DOMAINS-CONTAINING PROTEIN 3"/>
    <property type="match status" value="1"/>
</dbReference>
<proteinExistence type="inferred from homology"/>
<evidence type="ECO:0000256" key="9">
    <source>
        <dbReference type="ARBA" id="ARBA00023233"/>
    </source>
</evidence>
<evidence type="ECO:0000256" key="6">
    <source>
        <dbReference type="ARBA" id="ARBA00022840"/>
    </source>
</evidence>
<keyword evidence="4" id="KW-0677">Repeat</keyword>
<dbReference type="AlphaFoldDB" id="A0A8D0E808"/>
<keyword evidence="8" id="KW-0395">Inflammatory response</keyword>
<evidence type="ECO:0000313" key="12">
    <source>
        <dbReference type="Proteomes" id="UP000694421"/>
    </source>
</evidence>
<dbReference type="OMA" id="HEHYLQK"/>
<dbReference type="SUPFAM" id="SSF52540">
    <property type="entry name" value="P-loop containing nucleoside triphosphate hydrolases"/>
    <property type="match status" value="1"/>
</dbReference>
<dbReference type="PROSITE" id="PS50837">
    <property type="entry name" value="NACHT"/>
    <property type="match status" value="1"/>
</dbReference>
<evidence type="ECO:0000256" key="3">
    <source>
        <dbReference type="ARBA" id="ARBA00022490"/>
    </source>
</evidence>
<dbReference type="InterPro" id="IPR050637">
    <property type="entry name" value="NLRP_innate_immun_reg"/>
</dbReference>
<keyword evidence="7" id="KW-0832">Ubl conjugation</keyword>
<evidence type="ECO:0000256" key="8">
    <source>
        <dbReference type="ARBA" id="ARBA00023198"/>
    </source>
</evidence>
<dbReference type="InterPro" id="IPR001611">
    <property type="entry name" value="Leu-rich_rpt"/>
</dbReference>
<sequence>MASCTTEEEIRTFEQRLNQYKSGDLRRLTEYFQPDLIWVIENYVTRVLQELCKNKVITPQQAQDYADVEKHQGSTKAAENLVHDFLRTSEVKATGLWKVLFSLRTSSRHPNLHGLVEEIFYNGQAVLKEISLQEFGHDFDSDMKVCHQEHKNFLRDSTSVLKESSQEAQAGGQAFPIQCRYVDIKMVSDICFRRMNDQEHEALAAAGELNEYRLRRKTQAELERITPSRLFRWCFRSRRTPCIVMVSGVAGVGKSTLVQKFVFDWAMGKHCQKFAFIFFFKFRDLNSVGSTSLKNLIECQYPNLRGKLEAILQVPEKLLFIFDGLDESRSDLELSRNRPLNLCAQPRDVKPVNVIITSLLKQTLLKGCSVLLTSRPSQLVHLKAGIFHRVVTIVGFLSQEREQYFRNFFCDDAVAENALAHVREGQVLYTLCYNPSYCWITCTALQPYFAFGSGQTSRLPRTVTQLFVSYVIHMLTNHTRFLPAKEDLRTMLINLGWMADHGLANNILVFSEEHLERYRLNGSLPLSSFLIENIQSGTSASKITYSFVHLTLQEFFAALVYYLDYSKEKFDKRIKEVEGRQRGKYEMFCRFLCGLSHPMTRVALMENLGEFSKSATKRVIDWISAVGCHPLRKMENHEQRRASMNSFSLLFEAQNTLLVRQVMGDEIRMDFAELHLLPVDCVVIAYILSCCKAIELLNLDSCLIQNEGMQRLGPHLYKIKELRLCDNNLKGQGVVDLASAIQNQECRLETLSLGDNSLSDQCFHDLSCALLHNWTLLSLDISKNKLQEHGISALLEAFSSPRCKLQKLIIQENCLSDRVCTRLCSALSENTSLTHLDLSFNPLTRHCVDELHHFILTSPALKEIRLNATDIPREMEEHLQNLESSREGLRIYF</sequence>
<dbReference type="InterPro" id="IPR041075">
    <property type="entry name" value="NOD1/2_WH"/>
</dbReference>
<dbReference type="InterPro" id="IPR041267">
    <property type="entry name" value="NLRP_HD2"/>
</dbReference>
<dbReference type="Pfam" id="PF17779">
    <property type="entry name" value="WHD_NOD2"/>
    <property type="match status" value="1"/>
</dbReference>
<dbReference type="Pfam" id="PF00560">
    <property type="entry name" value="LRR_1"/>
    <property type="match status" value="1"/>
</dbReference>
<dbReference type="GO" id="GO:0005829">
    <property type="term" value="C:cytosol"/>
    <property type="evidence" value="ECO:0007669"/>
    <property type="project" value="UniProtKB-SubCell"/>
</dbReference>
<reference evidence="11" key="2">
    <citation type="submission" date="2025-09" db="UniProtKB">
        <authorList>
            <consortium name="Ensembl"/>
        </authorList>
    </citation>
    <scope>IDENTIFICATION</scope>
</reference>
<keyword evidence="3" id="KW-0963">Cytoplasm</keyword>
<feature type="domain" description="NACHT" evidence="10">
    <location>
        <begin position="242"/>
        <end position="377"/>
    </location>
</feature>
<evidence type="ECO:0000256" key="1">
    <source>
        <dbReference type="ARBA" id="ARBA00004110"/>
    </source>
</evidence>
<evidence type="ECO:0000256" key="7">
    <source>
        <dbReference type="ARBA" id="ARBA00022843"/>
    </source>
</evidence>
<name>A0A8D0E808_SALMN</name>
<accession>A0A8D0E808</accession>
<comment type="similarity">
    <text evidence="2">Belongs to the NLRP family.</text>
</comment>
<dbReference type="Ensembl" id="ENSSMRT00000032114.1">
    <property type="protein sequence ID" value="ENSSMRP00000027490.1"/>
    <property type="gene ID" value="ENSSMRG00000021202.1"/>
</dbReference>
<evidence type="ECO:0000256" key="4">
    <source>
        <dbReference type="ARBA" id="ARBA00022737"/>
    </source>
</evidence>
<dbReference type="GO" id="GO:0045087">
    <property type="term" value="P:innate immune response"/>
    <property type="evidence" value="ECO:0007669"/>
    <property type="project" value="UniProtKB-KW"/>
</dbReference>
<dbReference type="Pfam" id="PF05729">
    <property type="entry name" value="NACHT"/>
    <property type="match status" value="1"/>
</dbReference>
<evidence type="ECO:0000256" key="2">
    <source>
        <dbReference type="ARBA" id="ARBA00008665"/>
    </source>
</evidence>
<dbReference type="InterPro" id="IPR032675">
    <property type="entry name" value="LRR_dom_sf"/>
</dbReference>
<dbReference type="Gene3D" id="3.80.10.10">
    <property type="entry name" value="Ribonuclease Inhibitor"/>
    <property type="match status" value="1"/>
</dbReference>
<keyword evidence="5" id="KW-0547">Nucleotide-binding</keyword>
<protein>
    <recommendedName>
        <fullName evidence="10">NACHT domain-containing protein</fullName>
    </recommendedName>
</protein>
<dbReference type="SMART" id="SM00368">
    <property type="entry name" value="LRR_RI"/>
    <property type="match status" value="5"/>
</dbReference>
<evidence type="ECO:0000256" key="5">
    <source>
        <dbReference type="ARBA" id="ARBA00022741"/>
    </source>
</evidence>
<keyword evidence="9" id="KW-1271">Inflammasome</keyword>
<dbReference type="GO" id="GO:0006954">
    <property type="term" value="P:inflammatory response"/>
    <property type="evidence" value="ECO:0007669"/>
    <property type="project" value="UniProtKB-KW"/>
</dbReference>
<dbReference type="Gene3D" id="3.40.50.300">
    <property type="entry name" value="P-loop containing nucleotide triphosphate hydrolases"/>
    <property type="match status" value="1"/>
</dbReference>
<dbReference type="InterPro" id="IPR007111">
    <property type="entry name" value="NACHT_NTPase"/>
</dbReference>
<dbReference type="Proteomes" id="UP000694421">
    <property type="component" value="Unplaced"/>
</dbReference>
<dbReference type="GO" id="GO:0005524">
    <property type="term" value="F:ATP binding"/>
    <property type="evidence" value="ECO:0007669"/>
    <property type="project" value="UniProtKB-KW"/>
</dbReference>
<organism evidence="11 12">
    <name type="scientific">Salvator merianae</name>
    <name type="common">Argentine black and white tegu</name>
    <name type="synonym">Tupinambis merianae</name>
    <dbReference type="NCBI Taxonomy" id="96440"/>
    <lineage>
        <taxon>Eukaryota</taxon>
        <taxon>Metazoa</taxon>
        <taxon>Chordata</taxon>
        <taxon>Craniata</taxon>
        <taxon>Vertebrata</taxon>
        <taxon>Euteleostomi</taxon>
        <taxon>Lepidosauria</taxon>
        <taxon>Squamata</taxon>
        <taxon>Bifurcata</taxon>
        <taxon>Unidentata</taxon>
        <taxon>Episquamata</taxon>
        <taxon>Laterata</taxon>
        <taxon>Teiioidea</taxon>
        <taxon>Teiidae</taxon>
        <taxon>Salvator</taxon>
    </lineage>
</organism>
<dbReference type="InterPro" id="IPR027417">
    <property type="entry name" value="P-loop_NTPase"/>
</dbReference>
<reference evidence="11" key="1">
    <citation type="submission" date="2025-08" db="UniProtKB">
        <authorList>
            <consortium name="Ensembl"/>
        </authorList>
    </citation>
    <scope>IDENTIFICATION</scope>
</reference>
<keyword evidence="12" id="KW-1185">Reference proteome</keyword>
<dbReference type="PANTHER" id="PTHR45690">
    <property type="entry name" value="NACHT, LRR AND PYD DOMAINS-CONTAINING PROTEIN 12"/>
    <property type="match status" value="1"/>
</dbReference>
<keyword evidence="6" id="KW-0067">ATP-binding</keyword>
<evidence type="ECO:0000313" key="11">
    <source>
        <dbReference type="Ensembl" id="ENSSMRP00000027490.1"/>
    </source>
</evidence>
<evidence type="ECO:0000259" key="10">
    <source>
        <dbReference type="PROSITE" id="PS50837"/>
    </source>
</evidence>
<comment type="subcellular location">
    <subcellularLocation>
        <location evidence="1">Inflammasome</location>
    </subcellularLocation>
</comment>
<dbReference type="GeneTree" id="ENSGT01150000286911"/>
<dbReference type="Pfam" id="PF17776">
    <property type="entry name" value="NLRC4_HD2"/>
    <property type="match status" value="1"/>
</dbReference>